<gene>
    <name evidence="2" type="ORF">MANES_09G080300</name>
</gene>
<organism evidence="2">
    <name type="scientific">Manihot esculenta</name>
    <name type="common">Cassava</name>
    <name type="synonym">Jatropha manihot</name>
    <dbReference type="NCBI Taxonomy" id="3983"/>
    <lineage>
        <taxon>Eukaryota</taxon>
        <taxon>Viridiplantae</taxon>
        <taxon>Streptophyta</taxon>
        <taxon>Embryophyta</taxon>
        <taxon>Tracheophyta</taxon>
        <taxon>Spermatophyta</taxon>
        <taxon>Magnoliopsida</taxon>
        <taxon>eudicotyledons</taxon>
        <taxon>Gunneridae</taxon>
        <taxon>Pentapetalae</taxon>
        <taxon>rosids</taxon>
        <taxon>fabids</taxon>
        <taxon>Malpighiales</taxon>
        <taxon>Euphorbiaceae</taxon>
        <taxon>Crotonoideae</taxon>
        <taxon>Manihoteae</taxon>
        <taxon>Manihot</taxon>
    </lineage>
</organism>
<dbReference type="EMBL" id="CM004395">
    <property type="protein sequence ID" value="OAY41175.1"/>
    <property type="molecule type" value="Genomic_DNA"/>
</dbReference>
<name>A0A2C9VAB3_MANES</name>
<accession>A0A2C9VAB3</accession>
<sequence>MVSQLRTKQDLPEDVVSNYASITSRQEKLNPQKKQTQHQPKAENQISQQPFISSP</sequence>
<feature type="region of interest" description="Disordered" evidence="1">
    <location>
        <begin position="1"/>
        <end position="55"/>
    </location>
</feature>
<proteinExistence type="predicted"/>
<reference evidence="2" key="1">
    <citation type="submission" date="2016-02" db="EMBL/GenBank/DDBJ databases">
        <title>WGS assembly of Manihot esculenta.</title>
        <authorList>
            <person name="Bredeson J.V."/>
            <person name="Prochnik S.E."/>
            <person name="Lyons J.B."/>
            <person name="Schmutz J."/>
            <person name="Grimwood J."/>
            <person name="Vrebalov J."/>
            <person name="Bart R.S."/>
            <person name="Amuge T."/>
            <person name="Ferguson M.E."/>
            <person name="Green R."/>
            <person name="Putnam N."/>
            <person name="Stites J."/>
            <person name="Rounsley S."/>
            <person name="Rokhsar D.S."/>
        </authorList>
    </citation>
    <scope>NUCLEOTIDE SEQUENCE [LARGE SCALE GENOMIC DNA]</scope>
    <source>
        <tissue evidence="2">Leaf</tissue>
    </source>
</reference>
<evidence type="ECO:0000313" key="2">
    <source>
        <dbReference type="EMBL" id="OAY41175.1"/>
    </source>
</evidence>
<dbReference type="AlphaFoldDB" id="A0A2C9VAB3"/>
<evidence type="ECO:0000256" key="1">
    <source>
        <dbReference type="SAM" id="MobiDB-lite"/>
    </source>
</evidence>
<protein>
    <submittedName>
        <fullName evidence="2">Uncharacterized protein</fullName>
    </submittedName>
</protein>
<feature type="compositionally biased region" description="Polar residues" evidence="1">
    <location>
        <begin position="32"/>
        <end position="55"/>
    </location>
</feature>